<dbReference type="EMBL" id="JADNRY010000305">
    <property type="protein sequence ID" value="KAF9059390.1"/>
    <property type="molecule type" value="Genomic_DNA"/>
</dbReference>
<keyword evidence="1" id="KW-1133">Transmembrane helix</keyword>
<evidence type="ECO:0000313" key="2">
    <source>
        <dbReference type="EMBL" id="KAF9059390.1"/>
    </source>
</evidence>
<gene>
    <name evidence="2" type="ORF">BDP27DRAFT_1341572</name>
</gene>
<protein>
    <submittedName>
        <fullName evidence="2">Uncharacterized protein</fullName>
    </submittedName>
</protein>
<reference evidence="2" key="1">
    <citation type="submission" date="2020-11" db="EMBL/GenBank/DDBJ databases">
        <authorList>
            <consortium name="DOE Joint Genome Institute"/>
            <person name="Ahrendt S."/>
            <person name="Riley R."/>
            <person name="Andreopoulos W."/>
            <person name="Labutti K."/>
            <person name="Pangilinan J."/>
            <person name="Ruiz-Duenas F.J."/>
            <person name="Barrasa J.M."/>
            <person name="Sanchez-Garcia M."/>
            <person name="Camarero S."/>
            <person name="Miyauchi S."/>
            <person name="Serrano A."/>
            <person name="Linde D."/>
            <person name="Babiker R."/>
            <person name="Drula E."/>
            <person name="Ayuso-Fernandez I."/>
            <person name="Pacheco R."/>
            <person name="Padilla G."/>
            <person name="Ferreira P."/>
            <person name="Barriuso J."/>
            <person name="Kellner H."/>
            <person name="Castanera R."/>
            <person name="Alfaro M."/>
            <person name="Ramirez L."/>
            <person name="Pisabarro A.G."/>
            <person name="Kuo A."/>
            <person name="Tritt A."/>
            <person name="Lipzen A."/>
            <person name="He G."/>
            <person name="Yan M."/>
            <person name="Ng V."/>
            <person name="Cullen D."/>
            <person name="Martin F."/>
            <person name="Rosso M.-N."/>
            <person name="Henrissat B."/>
            <person name="Hibbett D."/>
            <person name="Martinez A.T."/>
            <person name="Grigoriev I.V."/>
        </authorList>
    </citation>
    <scope>NUCLEOTIDE SEQUENCE</scope>
    <source>
        <strain evidence="2">AH 40177</strain>
    </source>
</reference>
<accession>A0A9P5PBV6</accession>
<organism evidence="2 3">
    <name type="scientific">Rhodocollybia butyracea</name>
    <dbReference type="NCBI Taxonomy" id="206335"/>
    <lineage>
        <taxon>Eukaryota</taxon>
        <taxon>Fungi</taxon>
        <taxon>Dikarya</taxon>
        <taxon>Basidiomycota</taxon>
        <taxon>Agaricomycotina</taxon>
        <taxon>Agaricomycetes</taxon>
        <taxon>Agaricomycetidae</taxon>
        <taxon>Agaricales</taxon>
        <taxon>Marasmiineae</taxon>
        <taxon>Omphalotaceae</taxon>
        <taxon>Rhodocollybia</taxon>
    </lineage>
</organism>
<sequence length="71" mass="7960">MLRQWFSVIALTFVRVKSMVVIAVFLTPFALGEQNGTSVIRNILNYQPGAIGHNSCTARISVRISQQFPEH</sequence>
<feature type="transmembrane region" description="Helical" evidence="1">
    <location>
        <begin position="6"/>
        <end position="31"/>
    </location>
</feature>
<comment type="caution">
    <text evidence="2">The sequence shown here is derived from an EMBL/GenBank/DDBJ whole genome shotgun (WGS) entry which is preliminary data.</text>
</comment>
<name>A0A9P5PBV6_9AGAR</name>
<keyword evidence="1" id="KW-0472">Membrane</keyword>
<evidence type="ECO:0000256" key="1">
    <source>
        <dbReference type="SAM" id="Phobius"/>
    </source>
</evidence>
<dbReference type="AlphaFoldDB" id="A0A9P5PBV6"/>
<proteinExistence type="predicted"/>
<dbReference type="Proteomes" id="UP000772434">
    <property type="component" value="Unassembled WGS sequence"/>
</dbReference>
<keyword evidence="1" id="KW-0812">Transmembrane</keyword>
<keyword evidence="3" id="KW-1185">Reference proteome</keyword>
<evidence type="ECO:0000313" key="3">
    <source>
        <dbReference type="Proteomes" id="UP000772434"/>
    </source>
</evidence>